<feature type="transmembrane region" description="Helical" evidence="1">
    <location>
        <begin position="177"/>
        <end position="198"/>
    </location>
</feature>
<evidence type="ECO:0000313" key="3">
    <source>
        <dbReference type="Proteomes" id="UP000196138"/>
    </source>
</evidence>
<reference evidence="2 3" key="1">
    <citation type="submission" date="2017-05" db="EMBL/GenBank/DDBJ databases">
        <authorList>
            <person name="Song R."/>
            <person name="Chenine A.L."/>
            <person name="Ruprecht R.M."/>
        </authorList>
    </citation>
    <scope>NUCLEOTIDE SEQUENCE [LARGE SCALE GENOMIC DNA]</scope>
    <source>
        <strain evidence="2 3">DSM 26136</strain>
    </source>
</reference>
<dbReference type="AlphaFoldDB" id="A0A1Y0EPS0"/>
<dbReference type="InterPro" id="IPR021296">
    <property type="entry name" value="DUF2868"/>
</dbReference>
<sequence>MQRVATARAVHALDAAQPLDDHAAVQAAAAAASTPQERVLARAWWLGDALALPQAWQQLRRLGLGVWLALVAVVVLLAWGMSAAVMGEGTRVNLLGALVSLLGMNLVMLLLWLLSVVLPSRSVGGPPVLLGGWVPRAMAWGAARLGTSAQRLLAGTWATLGQARATPWLTGLVSHSAWALGFALILLVMGTGFAFRAYQPVVETTILSPGAQQALINGLGWLPAQLGVATPTVAAWAASPSGAAQAGGAPLGLWAWWLMACVLVYGLLPRVLLAGLCGAVLRRRLARVRLPEDDAGFQWALARFNRLQGSRVIDADASPAPAAPVASAVAGQGWALLVHEQPGLDSQDAALWRAVQAAQRAAGWPSLPAPVWTGDCDGSAESAAACVAAVAGLGRPRLVVAVAGSASPDRSVARLLRSLVPLAAELRLWLSWPPGLAAPEVAQHIQRWADWLQAEGLAVGLLNPGEDA</sequence>
<feature type="transmembrane region" description="Helical" evidence="1">
    <location>
        <begin position="92"/>
        <end position="114"/>
    </location>
</feature>
<dbReference type="EMBL" id="CP021455">
    <property type="protein sequence ID" value="ARU05478.1"/>
    <property type="molecule type" value="Genomic_DNA"/>
</dbReference>
<keyword evidence="1" id="KW-1133">Transmembrane helix</keyword>
<organism evidence="2 3">
    <name type="scientific">Comamonas serinivorans</name>
    <dbReference type="NCBI Taxonomy" id="1082851"/>
    <lineage>
        <taxon>Bacteria</taxon>
        <taxon>Pseudomonadati</taxon>
        <taxon>Pseudomonadota</taxon>
        <taxon>Betaproteobacteria</taxon>
        <taxon>Burkholderiales</taxon>
        <taxon>Comamonadaceae</taxon>
        <taxon>Comamonas</taxon>
    </lineage>
</organism>
<dbReference type="Proteomes" id="UP000196138">
    <property type="component" value="Chromosome"/>
</dbReference>
<keyword evidence="1" id="KW-0812">Transmembrane</keyword>
<feature type="transmembrane region" description="Helical" evidence="1">
    <location>
        <begin position="219"/>
        <end position="239"/>
    </location>
</feature>
<keyword evidence="1" id="KW-0472">Membrane</keyword>
<keyword evidence="3" id="KW-1185">Reference proteome</keyword>
<evidence type="ECO:0000313" key="2">
    <source>
        <dbReference type="EMBL" id="ARU05478.1"/>
    </source>
</evidence>
<feature type="transmembrane region" description="Helical" evidence="1">
    <location>
        <begin position="254"/>
        <end position="281"/>
    </location>
</feature>
<gene>
    <name evidence="2" type="ORF">CCO03_12985</name>
</gene>
<protein>
    <recommendedName>
        <fullName evidence="4">DUF2868 domain-containing protein</fullName>
    </recommendedName>
</protein>
<evidence type="ECO:0008006" key="4">
    <source>
        <dbReference type="Google" id="ProtNLM"/>
    </source>
</evidence>
<feature type="transmembrane region" description="Helical" evidence="1">
    <location>
        <begin position="62"/>
        <end position="80"/>
    </location>
</feature>
<dbReference type="KEGG" id="cser:CCO03_12985"/>
<dbReference type="Pfam" id="PF11067">
    <property type="entry name" value="DUF2868"/>
    <property type="match status" value="1"/>
</dbReference>
<name>A0A1Y0EPS0_9BURK</name>
<proteinExistence type="predicted"/>
<evidence type="ECO:0000256" key="1">
    <source>
        <dbReference type="SAM" id="Phobius"/>
    </source>
</evidence>
<accession>A0A1Y0EPS0</accession>